<keyword evidence="2" id="KW-1185">Reference proteome</keyword>
<protein>
    <submittedName>
        <fullName evidence="1">Uncharacterized protein</fullName>
    </submittedName>
</protein>
<name>A0AAW1KIM8_POPJA</name>
<gene>
    <name evidence="1" type="ORF">QE152_g23348</name>
</gene>
<comment type="caution">
    <text evidence="1">The sequence shown here is derived from an EMBL/GenBank/DDBJ whole genome shotgun (WGS) entry which is preliminary data.</text>
</comment>
<accession>A0AAW1KIM8</accession>
<proteinExistence type="predicted"/>
<dbReference type="Proteomes" id="UP001458880">
    <property type="component" value="Unassembled WGS sequence"/>
</dbReference>
<dbReference type="AlphaFoldDB" id="A0AAW1KIM8"/>
<sequence>MNDLSETLNFSVRDTMSNATHSHIMHSDMLTSDIQKIKTEPENSYSLPPIITLPPHTTTTHGEYLFLPTMNNRSSRSSSKFKCATY</sequence>
<dbReference type="EMBL" id="JASPKY010000231">
    <property type="protein sequence ID" value="KAK9718159.1"/>
    <property type="molecule type" value="Genomic_DNA"/>
</dbReference>
<organism evidence="1 2">
    <name type="scientific">Popillia japonica</name>
    <name type="common">Japanese beetle</name>
    <dbReference type="NCBI Taxonomy" id="7064"/>
    <lineage>
        <taxon>Eukaryota</taxon>
        <taxon>Metazoa</taxon>
        <taxon>Ecdysozoa</taxon>
        <taxon>Arthropoda</taxon>
        <taxon>Hexapoda</taxon>
        <taxon>Insecta</taxon>
        <taxon>Pterygota</taxon>
        <taxon>Neoptera</taxon>
        <taxon>Endopterygota</taxon>
        <taxon>Coleoptera</taxon>
        <taxon>Polyphaga</taxon>
        <taxon>Scarabaeiformia</taxon>
        <taxon>Scarabaeidae</taxon>
        <taxon>Rutelinae</taxon>
        <taxon>Popillia</taxon>
    </lineage>
</organism>
<evidence type="ECO:0000313" key="1">
    <source>
        <dbReference type="EMBL" id="KAK9718159.1"/>
    </source>
</evidence>
<reference evidence="1 2" key="1">
    <citation type="journal article" date="2024" name="BMC Genomics">
        <title>De novo assembly and annotation of Popillia japonica's genome with initial clues to its potential as an invasive pest.</title>
        <authorList>
            <person name="Cucini C."/>
            <person name="Boschi S."/>
            <person name="Funari R."/>
            <person name="Cardaioli E."/>
            <person name="Iannotti N."/>
            <person name="Marturano G."/>
            <person name="Paoli F."/>
            <person name="Bruttini M."/>
            <person name="Carapelli A."/>
            <person name="Frati F."/>
            <person name="Nardi F."/>
        </authorList>
    </citation>
    <scope>NUCLEOTIDE SEQUENCE [LARGE SCALE GENOMIC DNA]</scope>
    <source>
        <strain evidence="1">DMR45628</strain>
    </source>
</reference>
<evidence type="ECO:0000313" key="2">
    <source>
        <dbReference type="Proteomes" id="UP001458880"/>
    </source>
</evidence>